<evidence type="ECO:0000313" key="2">
    <source>
        <dbReference type="EMBL" id="KEH39929.1"/>
    </source>
</evidence>
<reference evidence="3" key="3">
    <citation type="submission" date="2015-04" db="UniProtKB">
        <authorList>
            <consortium name="EnsemblPlants"/>
        </authorList>
    </citation>
    <scope>IDENTIFICATION</scope>
    <source>
        <strain evidence="3">cv. Jemalong A17</strain>
    </source>
</reference>
<keyword evidence="4" id="KW-1185">Reference proteome</keyword>
<name>A0A072VD49_MEDTR</name>
<gene>
    <name evidence="2" type="ordered locus">MTR_1g016235</name>
</gene>
<organism evidence="2 4">
    <name type="scientific">Medicago truncatula</name>
    <name type="common">Barrel medic</name>
    <name type="synonym">Medicago tribuloides</name>
    <dbReference type="NCBI Taxonomy" id="3880"/>
    <lineage>
        <taxon>Eukaryota</taxon>
        <taxon>Viridiplantae</taxon>
        <taxon>Streptophyta</taxon>
        <taxon>Embryophyta</taxon>
        <taxon>Tracheophyta</taxon>
        <taxon>Spermatophyta</taxon>
        <taxon>Magnoliopsida</taxon>
        <taxon>eudicotyledons</taxon>
        <taxon>Gunneridae</taxon>
        <taxon>Pentapetalae</taxon>
        <taxon>rosids</taxon>
        <taxon>fabids</taxon>
        <taxon>Fabales</taxon>
        <taxon>Fabaceae</taxon>
        <taxon>Papilionoideae</taxon>
        <taxon>50 kb inversion clade</taxon>
        <taxon>NPAAA clade</taxon>
        <taxon>Hologalegina</taxon>
        <taxon>IRL clade</taxon>
        <taxon>Trifolieae</taxon>
        <taxon>Medicago</taxon>
    </lineage>
</organism>
<reference evidence="2 4" key="2">
    <citation type="journal article" date="2014" name="BMC Genomics">
        <title>An improved genome release (version Mt4.0) for the model legume Medicago truncatula.</title>
        <authorList>
            <person name="Tang H."/>
            <person name="Krishnakumar V."/>
            <person name="Bidwell S."/>
            <person name="Rosen B."/>
            <person name="Chan A."/>
            <person name="Zhou S."/>
            <person name="Gentzbittel L."/>
            <person name="Childs K.L."/>
            <person name="Yandell M."/>
            <person name="Gundlach H."/>
            <person name="Mayer K.F."/>
            <person name="Schwartz D.C."/>
            <person name="Town C.D."/>
        </authorList>
    </citation>
    <scope>GENOME REANNOTATION</scope>
    <source>
        <strain evidence="2">A17</strain>
        <strain evidence="3 4">cv. Jemalong A17</strain>
    </source>
</reference>
<feature type="compositionally biased region" description="Polar residues" evidence="1">
    <location>
        <begin position="64"/>
        <end position="74"/>
    </location>
</feature>
<evidence type="ECO:0000313" key="3">
    <source>
        <dbReference type="EnsemblPlants" id="KEH39929"/>
    </source>
</evidence>
<sequence length="84" mass="9208">MAGNGYSSPNHKKRVHGSSFCKQQCYHGSPQLFNICAGIASDFTKPQIHCPFALGRRPPHPARPSNQEAVMSNETEPEPPLGYT</sequence>
<dbReference type="Proteomes" id="UP000002051">
    <property type="component" value="Unassembled WGS sequence"/>
</dbReference>
<evidence type="ECO:0000313" key="4">
    <source>
        <dbReference type="Proteomes" id="UP000002051"/>
    </source>
</evidence>
<accession>A0A072VD49</accession>
<dbReference type="EnsemblPlants" id="KEH39929">
    <property type="protein sequence ID" value="KEH39929"/>
    <property type="gene ID" value="MTR_1g016235"/>
</dbReference>
<evidence type="ECO:0000256" key="1">
    <source>
        <dbReference type="SAM" id="MobiDB-lite"/>
    </source>
</evidence>
<proteinExistence type="predicted"/>
<feature type="region of interest" description="Disordered" evidence="1">
    <location>
        <begin position="54"/>
        <end position="84"/>
    </location>
</feature>
<reference evidence="2 4" key="1">
    <citation type="journal article" date="2011" name="Nature">
        <title>The Medicago genome provides insight into the evolution of rhizobial symbioses.</title>
        <authorList>
            <person name="Young N.D."/>
            <person name="Debelle F."/>
            <person name="Oldroyd G.E."/>
            <person name="Geurts R."/>
            <person name="Cannon S.B."/>
            <person name="Udvardi M.K."/>
            <person name="Benedito V.A."/>
            <person name="Mayer K.F."/>
            <person name="Gouzy J."/>
            <person name="Schoof H."/>
            <person name="Van de Peer Y."/>
            <person name="Proost S."/>
            <person name="Cook D.R."/>
            <person name="Meyers B.C."/>
            <person name="Spannagl M."/>
            <person name="Cheung F."/>
            <person name="De Mita S."/>
            <person name="Krishnakumar V."/>
            <person name="Gundlach H."/>
            <person name="Zhou S."/>
            <person name="Mudge J."/>
            <person name="Bharti A.K."/>
            <person name="Murray J.D."/>
            <person name="Naoumkina M.A."/>
            <person name="Rosen B."/>
            <person name="Silverstein K.A."/>
            <person name="Tang H."/>
            <person name="Rombauts S."/>
            <person name="Zhao P.X."/>
            <person name="Zhou P."/>
            <person name="Barbe V."/>
            <person name="Bardou P."/>
            <person name="Bechner M."/>
            <person name="Bellec A."/>
            <person name="Berger A."/>
            <person name="Berges H."/>
            <person name="Bidwell S."/>
            <person name="Bisseling T."/>
            <person name="Choisne N."/>
            <person name="Couloux A."/>
            <person name="Denny R."/>
            <person name="Deshpande S."/>
            <person name="Dai X."/>
            <person name="Doyle J.J."/>
            <person name="Dudez A.M."/>
            <person name="Farmer A.D."/>
            <person name="Fouteau S."/>
            <person name="Franken C."/>
            <person name="Gibelin C."/>
            <person name="Gish J."/>
            <person name="Goldstein S."/>
            <person name="Gonzalez A.J."/>
            <person name="Green P.J."/>
            <person name="Hallab A."/>
            <person name="Hartog M."/>
            <person name="Hua A."/>
            <person name="Humphray S.J."/>
            <person name="Jeong D.H."/>
            <person name="Jing Y."/>
            <person name="Jocker A."/>
            <person name="Kenton S.M."/>
            <person name="Kim D.J."/>
            <person name="Klee K."/>
            <person name="Lai H."/>
            <person name="Lang C."/>
            <person name="Lin S."/>
            <person name="Macmil S.L."/>
            <person name="Magdelenat G."/>
            <person name="Matthews L."/>
            <person name="McCorrison J."/>
            <person name="Monaghan E.L."/>
            <person name="Mun J.H."/>
            <person name="Najar F.Z."/>
            <person name="Nicholson C."/>
            <person name="Noirot C."/>
            <person name="O'Bleness M."/>
            <person name="Paule C.R."/>
            <person name="Poulain J."/>
            <person name="Prion F."/>
            <person name="Qin B."/>
            <person name="Qu C."/>
            <person name="Retzel E.F."/>
            <person name="Riddle C."/>
            <person name="Sallet E."/>
            <person name="Samain S."/>
            <person name="Samson N."/>
            <person name="Sanders I."/>
            <person name="Saurat O."/>
            <person name="Scarpelli C."/>
            <person name="Schiex T."/>
            <person name="Segurens B."/>
            <person name="Severin A.J."/>
            <person name="Sherrier D.J."/>
            <person name="Shi R."/>
            <person name="Sims S."/>
            <person name="Singer S.R."/>
            <person name="Sinharoy S."/>
            <person name="Sterck L."/>
            <person name="Viollet A."/>
            <person name="Wang B.B."/>
            <person name="Wang K."/>
            <person name="Wang M."/>
            <person name="Wang X."/>
            <person name="Warfsmann J."/>
            <person name="Weissenbach J."/>
            <person name="White D.D."/>
            <person name="White J.D."/>
            <person name="Wiley G.B."/>
            <person name="Wincker P."/>
            <person name="Xing Y."/>
            <person name="Yang L."/>
            <person name="Yao Z."/>
            <person name="Ying F."/>
            <person name="Zhai J."/>
            <person name="Zhou L."/>
            <person name="Zuber A."/>
            <person name="Denarie J."/>
            <person name="Dixon R.A."/>
            <person name="May G.D."/>
            <person name="Schwartz D.C."/>
            <person name="Rogers J."/>
            <person name="Quetier F."/>
            <person name="Town C.D."/>
            <person name="Roe B.A."/>
        </authorList>
    </citation>
    <scope>NUCLEOTIDE SEQUENCE [LARGE SCALE GENOMIC DNA]</scope>
    <source>
        <strain evidence="2">A17</strain>
        <strain evidence="3 4">cv. Jemalong A17</strain>
    </source>
</reference>
<dbReference type="AlphaFoldDB" id="A0A072VD49"/>
<dbReference type="EMBL" id="CM001217">
    <property type="protein sequence ID" value="KEH39929.1"/>
    <property type="molecule type" value="Genomic_DNA"/>
</dbReference>
<protein>
    <submittedName>
        <fullName evidence="2 3">Uncharacterized protein</fullName>
    </submittedName>
</protein>
<dbReference type="HOGENOM" id="CLU_2530831_0_0_1"/>